<evidence type="ECO:0000256" key="1">
    <source>
        <dbReference type="SAM" id="Phobius"/>
    </source>
</evidence>
<accession>A0ABY4PFM3</accession>
<feature type="transmembrane region" description="Helical" evidence="1">
    <location>
        <begin position="132"/>
        <end position="156"/>
    </location>
</feature>
<dbReference type="EMBL" id="CP093362">
    <property type="protein sequence ID" value="UQS84445.1"/>
    <property type="molecule type" value="Genomic_DNA"/>
</dbReference>
<reference evidence="2 3" key="1">
    <citation type="journal article" date="2022" name="Int. J. Syst. Evol. Microbiol.">
        <title>Apilactobacillus apisilvae sp. nov., Nicolia spurrieriana gen. nov. sp. nov., Bombilactobacillus folatiphilus sp. nov. and Bombilactobacillus thymidiniphilus sp. nov., four new lactic acid bacterial isolates from stingless bees Tetragonula carbonaria and Austroplebeia australis.</title>
        <authorList>
            <person name="Oliphant S.A."/>
            <person name="Watson-Haigh N.S."/>
            <person name="Sumby K.M."/>
            <person name="Gardner J."/>
            <person name="Groom S."/>
            <person name="Jiranek V."/>
        </authorList>
    </citation>
    <scope>NUCLEOTIDE SEQUENCE [LARGE SCALE GENOMIC DNA]</scope>
    <source>
        <strain evidence="2 3">SG5_A10</strain>
    </source>
</reference>
<protein>
    <recommendedName>
        <fullName evidence="4">Integral membrane protein</fullName>
    </recommendedName>
</protein>
<dbReference type="RefSeq" id="WP_249510431.1">
    <property type="nucleotide sequence ID" value="NZ_CP093362.1"/>
</dbReference>
<evidence type="ECO:0008006" key="4">
    <source>
        <dbReference type="Google" id="ProtNLM"/>
    </source>
</evidence>
<feature type="transmembrane region" description="Helical" evidence="1">
    <location>
        <begin position="64"/>
        <end position="83"/>
    </location>
</feature>
<evidence type="ECO:0000313" key="3">
    <source>
        <dbReference type="Proteomes" id="UP000831859"/>
    </source>
</evidence>
<gene>
    <name evidence="2" type="ORF">MOO46_04095</name>
</gene>
<name>A0ABY4PFM3_9LACO</name>
<proteinExistence type="predicted"/>
<sequence>MGTIVYIVLLVVLALAVLFGLVEVLPKIRKLNNQVEKSIKTSMNDKTLIARMDNQKRQVSGLNVRYGLMAIIFTIFVLSIFYAQLANNWMILALIVIEVIFIMNELKNSNLIKKNWNHDKDSLKLMQQSNKLTFFMMIGVFIAVDVFELLFELLYAQGFTLL</sequence>
<feature type="transmembrane region" description="Helical" evidence="1">
    <location>
        <begin position="6"/>
        <end position="25"/>
    </location>
</feature>
<keyword evidence="1" id="KW-1133">Transmembrane helix</keyword>
<keyword evidence="3" id="KW-1185">Reference proteome</keyword>
<feature type="transmembrane region" description="Helical" evidence="1">
    <location>
        <begin position="89"/>
        <end position="106"/>
    </location>
</feature>
<keyword evidence="1" id="KW-0472">Membrane</keyword>
<organism evidence="2 3">
    <name type="scientific">Apilactobacillus apisilvae</name>
    <dbReference type="NCBI Taxonomy" id="2923364"/>
    <lineage>
        <taxon>Bacteria</taxon>
        <taxon>Bacillati</taxon>
        <taxon>Bacillota</taxon>
        <taxon>Bacilli</taxon>
        <taxon>Lactobacillales</taxon>
        <taxon>Lactobacillaceae</taxon>
        <taxon>Apilactobacillus</taxon>
    </lineage>
</organism>
<evidence type="ECO:0000313" key="2">
    <source>
        <dbReference type="EMBL" id="UQS84445.1"/>
    </source>
</evidence>
<keyword evidence="1" id="KW-0812">Transmembrane</keyword>
<dbReference type="Proteomes" id="UP000831859">
    <property type="component" value="Chromosome"/>
</dbReference>